<evidence type="ECO:0000313" key="2">
    <source>
        <dbReference type="Proteomes" id="UP001153387"/>
    </source>
</evidence>
<dbReference type="Proteomes" id="UP001153387">
    <property type="component" value="Unassembled WGS sequence"/>
</dbReference>
<dbReference type="RefSeq" id="WP_277566024.1">
    <property type="nucleotide sequence ID" value="NZ_JAPDHZ010000003.1"/>
</dbReference>
<comment type="caution">
    <text evidence="1">The sequence shown here is derived from an EMBL/GenBank/DDBJ whole genome shotgun (WGS) entry which is preliminary data.</text>
</comment>
<dbReference type="AlphaFoldDB" id="A0A9X4KHC5"/>
<name>A0A9X4KHC5_9BACL</name>
<sequence>MMKRNTKVAIVAVALPAAVAVLLMSLFVLWRTNDELFQRFRSFSVTVVNQSDYDLVSVETGILGGGGSGQAVKSNAKHTFAKTIKAGDKKGDQSQAAHERRGRHLSQVHEFARRHGSTNGMLVHGERVRLFHDHDSERRGRSEGKLQLGFGGIAKRSKDKQADAARLLAVHFQK</sequence>
<proteinExistence type="predicted"/>
<protein>
    <submittedName>
        <fullName evidence="1">Uncharacterized protein</fullName>
    </submittedName>
</protein>
<reference evidence="1 2" key="1">
    <citation type="submission" date="2022-10" db="EMBL/GenBank/DDBJ databases">
        <title>Comparative genomic analysis of Cohnella hashimotonis sp. nov., isolated from the International Space Station.</title>
        <authorList>
            <person name="Simpson A."/>
            <person name="Venkateswaran K."/>
        </authorList>
    </citation>
    <scope>NUCLEOTIDE SEQUENCE [LARGE SCALE GENOMIC DNA]</scope>
    <source>
        <strain evidence="1 2">DSM 18997</strain>
    </source>
</reference>
<organism evidence="1 2">
    <name type="scientific">Cohnella ginsengisoli</name>
    <dbReference type="NCBI Taxonomy" id="425004"/>
    <lineage>
        <taxon>Bacteria</taxon>
        <taxon>Bacillati</taxon>
        <taxon>Bacillota</taxon>
        <taxon>Bacilli</taxon>
        <taxon>Bacillales</taxon>
        <taxon>Paenibacillaceae</taxon>
        <taxon>Cohnella</taxon>
    </lineage>
</organism>
<keyword evidence="2" id="KW-1185">Reference proteome</keyword>
<dbReference type="EMBL" id="JAPDHZ010000003">
    <property type="protein sequence ID" value="MDG0792207.1"/>
    <property type="molecule type" value="Genomic_DNA"/>
</dbReference>
<evidence type="ECO:0000313" key="1">
    <source>
        <dbReference type="EMBL" id="MDG0792207.1"/>
    </source>
</evidence>
<accession>A0A9X4KHC5</accession>
<gene>
    <name evidence="1" type="ORF">OMP38_16040</name>
</gene>